<proteinExistence type="predicted"/>
<protein>
    <submittedName>
        <fullName evidence="2">Uncharacterized protein</fullName>
    </submittedName>
</protein>
<gene>
    <name evidence="2" type="ORF">CNEO2_900003</name>
</gene>
<accession>A0AAD1YJN3</accession>
<keyword evidence="1" id="KW-1133">Transmembrane helix</keyword>
<dbReference type="AlphaFoldDB" id="A0AAD1YJN3"/>
<evidence type="ECO:0000256" key="1">
    <source>
        <dbReference type="SAM" id="Phobius"/>
    </source>
</evidence>
<organism evidence="2 3">
    <name type="scientific">Clostridium neonatale</name>
    <dbReference type="NCBI Taxonomy" id="137838"/>
    <lineage>
        <taxon>Bacteria</taxon>
        <taxon>Bacillati</taxon>
        <taxon>Bacillota</taxon>
        <taxon>Clostridia</taxon>
        <taxon>Eubacteriales</taxon>
        <taxon>Clostridiaceae</taxon>
        <taxon>Clostridium</taxon>
    </lineage>
</organism>
<name>A0AAD1YJN3_9CLOT</name>
<dbReference type="RefSeq" id="WP_317049961.1">
    <property type="nucleotide sequence ID" value="NZ_CAMRXC010000286.1"/>
</dbReference>
<dbReference type="Proteomes" id="UP001189143">
    <property type="component" value="Unassembled WGS sequence"/>
</dbReference>
<feature type="transmembrane region" description="Helical" evidence="1">
    <location>
        <begin position="6"/>
        <end position="27"/>
    </location>
</feature>
<reference evidence="2" key="1">
    <citation type="submission" date="2022-10" db="EMBL/GenBank/DDBJ databases">
        <authorList>
            <person name="Aires J."/>
            <person name="Mesa V."/>
        </authorList>
    </citation>
    <scope>NUCLEOTIDE SEQUENCE</scope>
    <source>
        <strain evidence="2">Clostridium neonatale JD116</strain>
    </source>
</reference>
<evidence type="ECO:0000313" key="3">
    <source>
        <dbReference type="Proteomes" id="UP001189143"/>
    </source>
</evidence>
<evidence type="ECO:0000313" key="2">
    <source>
        <dbReference type="EMBL" id="CAI3693811.1"/>
    </source>
</evidence>
<dbReference type="EMBL" id="CAMTCP010000293">
    <property type="protein sequence ID" value="CAI3693811.1"/>
    <property type="molecule type" value="Genomic_DNA"/>
</dbReference>
<keyword evidence="1" id="KW-0472">Membrane</keyword>
<comment type="caution">
    <text evidence="2">The sequence shown here is derived from an EMBL/GenBank/DDBJ whole genome shotgun (WGS) entry which is preliminary data.</text>
</comment>
<keyword evidence="1" id="KW-0812">Transmembrane</keyword>
<sequence>MWESNLFSAIIGGIIGILGTVIGEILAHKFSIKDQSRNIVKDFVLANPEIFDNVFKASVNGNVDEIQLRKAVTKNSNIYFILPENLRNNFIELYLLYQCEPKDYKKQLPKIEEKLRAIYSEIMSYGYDFFDTRFTKE</sequence>